<feature type="repeat" description="ANK" evidence="7">
    <location>
        <begin position="166"/>
        <end position="198"/>
    </location>
</feature>
<comment type="domain">
    <text evidence="8">The DHHC domain is required for palmitoyltransferase activity.</text>
</comment>
<evidence type="ECO:0000313" key="11">
    <source>
        <dbReference type="EMBL" id="CAF0770364.1"/>
    </source>
</evidence>
<dbReference type="EMBL" id="CAJNOL010000064">
    <property type="protein sequence ID" value="CAF0806705.1"/>
    <property type="molecule type" value="Genomic_DNA"/>
</dbReference>
<feature type="region of interest" description="Disordered" evidence="9">
    <location>
        <begin position="55"/>
        <end position="95"/>
    </location>
</feature>
<feature type="transmembrane region" description="Helical" evidence="8">
    <location>
        <begin position="543"/>
        <end position="566"/>
    </location>
</feature>
<dbReference type="Pfam" id="PF00023">
    <property type="entry name" value="Ank"/>
    <property type="match status" value="1"/>
</dbReference>
<feature type="transmembrane region" description="Helical" evidence="8">
    <location>
        <begin position="413"/>
        <end position="433"/>
    </location>
</feature>
<dbReference type="EC" id="2.3.1.225" evidence="8"/>
<keyword evidence="3" id="KW-0677">Repeat</keyword>
<evidence type="ECO:0000313" key="12">
    <source>
        <dbReference type="EMBL" id="CAF0806705.1"/>
    </source>
</evidence>
<evidence type="ECO:0000256" key="7">
    <source>
        <dbReference type="PROSITE-ProRule" id="PRU00023"/>
    </source>
</evidence>
<dbReference type="AlphaFoldDB" id="A0A813TDC2"/>
<evidence type="ECO:0000256" key="2">
    <source>
        <dbReference type="ARBA" id="ARBA00022692"/>
    </source>
</evidence>
<comment type="catalytic activity">
    <reaction evidence="8">
        <text>L-cysteinyl-[protein] + hexadecanoyl-CoA = S-hexadecanoyl-L-cysteinyl-[protein] + CoA</text>
        <dbReference type="Rhea" id="RHEA:36683"/>
        <dbReference type="Rhea" id="RHEA-COMP:10131"/>
        <dbReference type="Rhea" id="RHEA-COMP:11032"/>
        <dbReference type="ChEBI" id="CHEBI:29950"/>
        <dbReference type="ChEBI" id="CHEBI:57287"/>
        <dbReference type="ChEBI" id="CHEBI:57379"/>
        <dbReference type="ChEBI" id="CHEBI:74151"/>
        <dbReference type="EC" id="2.3.1.225"/>
    </reaction>
</comment>
<comment type="caution">
    <text evidence="12">The sequence shown here is derived from an EMBL/GenBank/DDBJ whole genome shotgun (WGS) entry which is preliminary data.</text>
</comment>
<feature type="compositionally biased region" description="Low complexity" evidence="9">
    <location>
        <begin position="72"/>
        <end position="81"/>
    </location>
</feature>
<dbReference type="SMART" id="SM00248">
    <property type="entry name" value="ANK"/>
    <property type="match status" value="5"/>
</dbReference>
<feature type="repeat" description="ANK" evidence="7">
    <location>
        <begin position="132"/>
        <end position="164"/>
    </location>
</feature>
<comment type="similarity">
    <text evidence="8">Belongs to the DHHC palmitoyltransferase family.</text>
</comment>
<name>A0A813TDC2_9BILA</name>
<protein>
    <recommendedName>
        <fullName evidence="8">Palmitoyltransferase</fullName>
        <ecNumber evidence="8">2.3.1.225</ecNumber>
    </recommendedName>
</protein>
<sequence>MNNDQIRPSLSPQDSAAMLAQLQQKNPQMYARLQAMRSDLTETAYEHLLTAVAASNTNSNGHGHGHGHSHTHSSSCAHSNSQMHFSQPVPDAPPKLDPAEMNIVQAVQYNEIERVKQLIESGQADVDVPDNEGCYLMHWASINNHVELVRYLIAKGAKVDIVGGDLKSTPLHWACRQGCVETFFLLVDNGAAIDSLDINGVQPIHLAAQYGQIKILAYLLGSGIDVDCHDGRDFTPLIYSCIGPSANYVPLPNSSHVCCTQFLLTFGADVNYQEPTRQFSPLHFSINSQNSISFDALLKSPRINIHLKNNDNLDPAICARIRRNLDAASILDDRIESSKVNIKPKFLQRFFTNEYNRRWLTRFFMLFVMTLIGLSVNEYEFNYWIRIIFPIVIIFGCGHLFNYFVFDTYTKDNFAFSYVLSSSLLKYVTYWIYIQESRFTIIDFIYHLSTLYGLYCVHCCKKLNPGFLKQQTMTIEGNNLTKEKICIAFARDPRWTLDHFCVTCLIRRPLRSKHCPVDRTCVVKFDHHCTWLNACIGGRNYFYFIRILTFGTISLLLWMYQAISLIYSDSENHTIKYLFTEVYDPWFIYILILTSFNTIWVTLMTTFHLINSICLGITLNERLIGFRYSYFRDENTGKFTNPFRKQLFKNFLETFGLFRLMSLFRYTRIDWSQIYDINQISGTKIN</sequence>
<dbReference type="GO" id="GO:0019706">
    <property type="term" value="F:protein-cysteine S-palmitoyltransferase activity"/>
    <property type="evidence" value="ECO:0007669"/>
    <property type="project" value="UniProtKB-EC"/>
</dbReference>
<dbReference type="PANTHER" id="PTHR24161:SF85">
    <property type="entry name" value="PALMITOYLTRANSFERASE HIP14"/>
    <property type="match status" value="1"/>
</dbReference>
<keyword evidence="8" id="KW-0808">Transferase</keyword>
<keyword evidence="4 8" id="KW-1133">Transmembrane helix</keyword>
<feature type="transmembrane region" description="Helical" evidence="8">
    <location>
        <begin position="586"/>
        <end position="619"/>
    </location>
</feature>
<dbReference type="InterPro" id="IPR036770">
    <property type="entry name" value="Ankyrin_rpt-contain_sf"/>
</dbReference>
<dbReference type="SUPFAM" id="SSF48403">
    <property type="entry name" value="Ankyrin repeat"/>
    <property type="match status" value="1"/>
</dbReference>
<dbReference type="InterPro" id="IPR002110">
    <property type="entry name" value="Ankyrin_rpt"/>
</dbReference>
<comment type="subcellular location">
    <subcellularLocation>
        <location evidence="1">Membrane</location>
        <topology evidence="1">Multi-pass membrane protein</topology>
    </subcellularLocation>
</comment>
<evidence type="ECO:0000256" key="5">
    <source>
        <dbReference type="ARBA" id="ARBA00023043"/>
    </source>
</evidence>
<evidence type="ECO:0000256" key="8">
    <source>
        <dbReference type="RuleBase" id="RU079119"/>
    </source>
</evidence>
<feature type="repeat" description="ANK" evidence="7">
    <location>
        <begin position="199"/>
        <end position="231"/>
    </location>
</feature>
<keyword evidence="8" id="KW-0012">Acyltransferase</keyword>
<dbReference type="InterPro" id="IPR001594">
    <property type="entry name" value="Palmitoyltrfase_DHHC"/>
</dbReference>
<evidence type="ECO:0000259" key="10">
    <source>
        <dbReference type="Pfam" id="PF01529"/>
    </source>
</evidence>
<reference evidence="12" key="1">
    <citation type="submission" date="2021-02" db="EMBL/GenBank/DDBJ databases">
        <authorList>
            <person name="Nowell W R."/>
        </authorList>
    </citation>
    <scope>NUCLEOTIDE SEQUENCE</scope>
</reference>
<dbReference type="EMBL" id="CAJNOH010000022">
    <property type="protein sequence ID" value="CAF0770364.1"/>
    <property type="molecule type" value="Genomic_DNA"/>
</dbReference>
<feature type="domain" description="Palmitoyltransferase DHHC" evidence="10">
    <location>
        <begin position="498"/>
        <end position="623"/>
    </location>
</feature>
<dbReference type="PROSITE" id="PS50216">
    <property type="entry name" value="DHHC"/>
    <property type="match status" value="1"/>
</dbReference>
<evidence type="ECO:0000256" key="3">
    <source>
        <dbReference type="ARBA" id="ARBA00022737"/>
    </source>
</evidence>
<dbReference type="PROSITE" id="PS50088">
    <property type="entry name" value="ANK_REPEAT"/>
    <property type="match status" value="3"/>
</dbReference>
<gene>
    <name evidence="12" type="ORF">JXQ802_LOCUS4517</name>
    <name evidence="11" type="ORF">PYM288_LOCUS3077</name>
</gene>
<feature type="transmembrane region" description="Helical" evidence="8">
    <location>
        <begin position="359"/>
        <end position="377"/>
    </location>
</feature>
<evidence type="ECO:0000313" key="13">
    <source>
        <dbReference type="Proteomes" id="UP000663870"/>
    </source>
</evidence>
<keyword evidence="5 7" id="KW-0040">ANK repeat</keyword>
<dbReference type="Pfam" id="PF01529">
    <property type="entry name" value="DHHC"/>
    <property type="match status" value="1"/>
</dbReference>
<keyword evidence="6 8" id="KW-0472">Membrane</keyword>
<evidence type="ECO:0000256" key="9">
    <source>
        <dbReference type="SAM" id="MobiDB-lite"/>
    </source>
</evidence>
<dbReference type="Gene3D" id="1.25.40.20">
    <property type="entry name" value="Ankyrin repeat-containing domain"/>
    <property type="match status" value="1"/>
</dbReference>
<dbReference type="Pfam" id="PF12796">
    <property type="entry name" value="Ank_2"/>
    <property type="match status" value="1"/>
</dbReference>
<keyword evidence="13" id="KW-1185">Reference proteome</keyword>
<evidence type="ECO:0000256" key="6">
    <source>
        <dbReference type="ARBA" id="ARBA00023136"/>
    </source>
</evidence>
<accession>A0A813TDC2</accession>
<organism evidence="12 13">
    <name type="scientific">Rotaria sordida</name>
    <dbReference type="NCBI Taxonomy" id="392033"/>
    <lineage>
        <taxon>Eukaryota</taxon>
        <taxon>Metazoa</taxon>
        <taxon>Spiralia</taxon>
        <taxon>Gnathifera</taxon>
        <taxon>Rotifera</taxon>
        <taxon>Eurotatoria</taxon>
        <taxon>Bdelloidea</taxon>
        <taxon>Philodinida</taxon>
        <taxon>Philodinidae</taxon>
        <taxon>Rotaria</taxon>
    </lineage>
</organism>
<feature type="transmembrane region" description="Helical" evidence="8">
    <location>
        <begin position="383"/>
        <end position="406"/>
    </location>
</feature>
<evidence type="ECO:0000256" key="1">
    <source>
        <dbReference type="ARBA" id="ARBA00004141"/>
    </source>
</evidence>
<dbReference type="Proteomes" id="UP000663854">
    <property type="component" value="Unassembled WGS sequence"/>
</dbReference>
<keyword evidence="2 8" id="KW-0812">Transmembrane</keyword>
<proteinExistence type="inferred from homology"/>
<dbReference type="PANTHER" id="PTHR24161">
    <property type="entry name" value="ANK_REP_REGION DOMAIN-CONTAINING PROTEIN-RELATED"/>
    <property type="match status" value="1"/>
</dbReference>
<dbReference type="Proteomes" id="UP000663870">
    <property type="component" value="Unassembled WGS sequence"/>
</dbReference>
<evidence type="ECO:0000256" key="4">
    <source>
        <dbReference type="ARBA" id="ARBA00022989"/>
    </source>
</evidence>
<dbReference type="PROSITE" id="PS50297">
    <property type="entry name" value="ANK_REP_REGION"/>
    <property type="match status" value="3"/>
</dbReference>
<dbReference type="GO" id="GO:0016020">
    <property type="term" value="C:membrane"/>
    <property type="evidence" value="ECO:0007669"/>
    <property type="project" value="UniProtKB-SubCell"/>
</dbReference>